<dbReference type="AlphaFoldDB" id="A0A0C9RJE3"/>
<keyword evidence="1" id="KW-1133">Transmembrane helix</keyword>
<dbReference type="InterPro" id="IPR027417">
    <property type="entry name" value="P-loop_NTPase"/>
</dbReference>
<proteinExistence type="predicted"/>
<dbReference type="Gene3D" id="3.40.50.300">
    <property type="entry name" value="P-loop containing nucleotide triphosphate hydrolases"/>
    <property type="match status" value="1"/>
</dbReference>
<dbReference type="EMBL" id="GBYB01013367">
    <property type="protein sequence ID" value="JAG83134.1"/>
    <property type="molecule type" value="Transcribed_RNA"/>
</dbReference>
<name>A0A0C9RJE3_9HYME</name>
<accession>A0A0C9RJE3</accession>
<reference evidence="2" key="1">
    <citation type="submission" date="2015-01" db="EMBL/GenBank/DDBJ databases">
        <title>Transcriptome Assembly of Fopius arisanus.</title>
        <authorList>
            <person name="Geib S."/>
        </authorList>
    </citation>
    <scope>NUCLEOTIDE SEQUENCE</scope>
</reference>
<feature type="transmembrane region" description="Helical" evidence="1">
    <location>
        <begin position="95"/>
        <end position="121"/>
    </location>
</feature>
<keyword evidence="1" id="KW-0472">Membrane</keyword>
<feature type="transmembrane region" description="Helical" evidence="1">
    <location>
        <begin position="71"/>
        <end position="89"/>
    </location>
</feature>
<keyword evidence="1" id="KW-0812">Transmembrane</keyword>
<organism evidence="2">
    <name type="scientific">Fopius arisanus</name>
    <dbReference type="NCBI Taxonomy" id="64838"/>
    <lineage>
        <taxon>Eukaryota</taxon>
        <taxon>Metazoa</taxon>
        <taxon>Ecdysozoa</taxon>
        <taxon>Arthropoda</taxon>
        <taxon>Hexapoda</taxon>
        <taxon>Insecta</taxon>
        <taxon>Pterygota</taxon>
        <taxon>Neoptera</taxon>
        <taxon>Endopterygota</taxon>
        <taxon>Hymenoptera</taxon>
        <taxon>Apocrita</taxon>
        <taxon>Ichneumonoidea</taxon>
        <taxon>Braconidae</taxon>
        <taxon>Opiinae</taxon>
        <taxon>Fopius</taxon>
    </lineage>
</organism>
<sequence>MTSSSPSSILMKNFDLSCKPTTEYTNRGKNRGNVNRQMELLHKNRSIYTPDNLNECQKELFDYTMEHPHDIILLQAGPGNLLLSINYFFLKKTSIFIICIILSFLGSGKTFTLLTLAYTLINRPIYTIIFKNDLLVPFECITKVYSVAQFFMELLKMNYMSYINFAEQLSARLARSDYIKIIAQLLSMVRTIDLRNTLIFIDEYTVINKSLLFVLLIIFKHYRVGCVISGDKNQLQTIGDSKNTKSITSFGIVRLFADKVINFTKNERCGSAMYNEKINLVSSYSINKKLDDFGYALVSAILFENLYGIAKFNDTFLASTHRSLSIKQHTMVVEHGNDEPPIYPAFYMLDTASIESVQYPANVQAYIDWGMRMKESADKPKCLTNSTIYPFKFLAYLPLQIGAIYYVYEFSESCLGKIIHINQEDRIVTLQMLDSGDVVYVRPSSKFERVIFEEHLQWLKSNPNGTPSKILNYPIYPARFMTIHRCQGCTITDRINIDLIESTYQALYVAMSRIKNQSQLISITIPKQLAHALTVIVNFEEYSNPDCVLSIETIKSRLTSNYHMYRPKHDAYNYYFPLVLKFIAEPAERQAIRQEILNTLKEKTVSEVIKPLQIKNNIKDTCNEDNEGLITLLKDNVDILKRLSVWPNQDRMFWLHEWMRIHREFISDRLSNDTTKYTNIESLRMLNEHTGLKTLPLNETCEESIRKQCNISSIKNAQLTIEENDTGYVQAASYFQKQLYDKLKNRENPITERWLLNTLVTINHNNEHLNNPTEMIANQISIKQKSIKRPAVDISTFKGVKRKQRLIITKK</sequence>
<protein>
    <submittedName>
        <fullName evidence="2">YP2A protein</fullName>
    </submittedName>
</protein>
<evidence type="ECO:0000256" key="1">
    <source>
        <dbReference type="SAM" id="Phobius"/>
    </source>
</evidence>
<evidence type="ECO:0000313" key="2">
    <source>
        <dbReference type="EMBL" id="JAG83134.1"/>
    </source>
</evidence>
<dbReference type="SUPFAM" id="SSF52540">
    <property type="entry name" value="P-loop containing nucleoside triphosphate hydrolases"/>
    <property type="match status" value="1"/>
</dbReference>
<gene>
    <name evidence="2" type="primary">YP2A</name>
    <name evidence="2" type="ORF">g.20385</name>
</gene>